<evidence type="ECO:0000256" key="1">
    <source>
        <dbReference type="ARBA" id="ARBA00004141"/>
    </source>
</evidence>
<sequence>YDKTCHTVPMMLVANSCLAELLITCDLFWMAIFALENDLKQQQYMDSFCIFRGYAIYTTCFTQNYSYLLQAIYRYMSIVHPTRLFWRSKRVQIFFIGLSWFIGIICVFPHLFTGRIVYHSDDQICQMSLNLSVVTVYNVVLLYLIPVNGTIFIYFKLVRYVKEMSTHVTSANTLLRAQRELKMVHRIVVLVSLLVAFGLPYAIFIFMGFFTQPPKYHFRIAYTAISVSLIIIMITIFQSTEPLKAFVKKKISRRPMITVQTAE</sequence>
<dbReference type="PROSITE" id="PS50262">
    <property type="entry name" value="G_PROTEIN_RECEP_F1_2"/>
    <property type="match status" value="1"/>
</dbReference>
<evidence type="ECO:0000256" key="6">
    <source>
        <dbReference type="ARBA" id="ARBA00023170"/>
    </source>
</evidence>
<dbReference type="EMBL" id="CAJOAY010002175">
    <property type="protein sequence ID" value="CAF3928587.1"/>
    <property type="molecule type" value="Genomic_DNA"/>
</dbReference>
<dbReference type="GO" id="GO:0016020">
    <property type="term" value="C:membrane"/>
    <property type="evidence" value="ECO:0007669"/>
    <property type="project" value="UniProtKB-SubCell"/>
</dbReference>
<dbReference type="Proteomes" id="UP000663881">
    <property type="component" value="Unassembled WGS sequence"/>
</dbReference>
<evidence type="ECO:0000256" key="5">
    <source>
        <dbReference type="ARBA" id="ARBA00023136"/>
    </source>
</evidence>
<dbReference type="InterPro" id="IPR017452">
    <property type="entry name" value="GPCR_Rhodpsn_7TM"/>
</dbReference>
<feature type="transmembrane region" description="Helical" evidence="8">
    <location>
        <begin position="132"/>
        <end position="155"/>
    </location>
</feature>
<evidence type="ECO:0000256" key="2">
    <source>
        <dbReference type="ARBA" id="ARBA00022692"/>
    </source>
</evidence>
<dbReference type="CDD" id="cd00637">
    <property type="entry name" value="7tm_classA_rhodopsin-like"/>
    <property type="match status" value="1"/>
</dbReference>
<feature type="domain" description="G-protein coupled receptors family 1 profile" evidence="9">
    <location>
        <begin position="1"/>
        <end position="245"/>
    </location>
</feature>
<keyword evidence="6" id="KW-0675">Receptor</keyword>
<dbReference type="InterPro" id="IPR050125">
    <property type="entry name" value="GPCR_opsins"/>
</dbReference>
<keyword evidence="5 8" id="KW-0472">Membrane</keyword>
<evidence type="ECO:0000256" key="7">
    <source>
        <dbReference type="ARBA" id="ARBA00023224"/>
    </source>
</evidence>
<feature type="transmembrane region" description="Helical" evidence="8">
    <location>
        <begin position="93"/>
        <end position="112"/>
    </location>
</feature>
<proteinExistence type="predicted"/>
<evidence type="ECO:0000313" key="11">
    <source>
        <dbReference type="Proteomes" id="UP000663881"/>
    </source>
</evidence>
<evidence type="ECO:0000256" key="3">
    <source>
        <dbReference type="ARBA" id="ARBA00022989"/>
    </source>
</evidence>
<accession>A0A819JDV3</accession>
<keyword evidence="7" id="KW-0807">Transducer</keyword>
<keyword evidence="2 8" id="KW-0812">Transmembrane</keyword>
<feature type="transmembrane region" description="Helical" evidence="8">
    <location>
        <begin position="12"/>
        <end position="34"/>
    </location>
</feature>
<evidence type="ECO:0000313" key="10">
    <source>
        <dbReference type="EMBL" id="CAF3928587.1"/>
    </source>
</evidence>
<protein>
    <recommendedName>
        <fullName evidence="9">G-protein coupled receptors family 1 profile domain-containing protein</fullName>
    </recommendedName>
</protein>
<evidence type="ECO:0000256" key="4">
    <source>
        <dbReference type="ARBA" id="ARBA00023040"/>
    </source>
</evidence>
<feature type="transmembrane region" description="Helical" evidence="8">
    <location>
        <begin position="187"/>
        <end position="210"/>
    </location>
</feature>
<dbReference type="InterPro" id="IPR000276">
    <property type="entry name" value="GPCR_Rhodpsn"/>
</dbReference>
<dbReference type="GO" id="GO:0004930">
    <property type="term" value="F:G protein-coupled receptor activity"/>
    <property type="evidence" value="ECO:0007669"/>
    <property type="project" value="UniProtKB-KW"/>
</dbReference>
<dbReference type="Gene3D" id="1.20.1070.10">
    <property type="entry name" value="Rhodopsin 7-helix transmembrane proteins"/>
    <property type="match status" value="1"/>
</dbReference>
<dbReference type="AlphaFoldDB" id="A0A819JDV3"/>
<name>A0A819JDV3_9BILA</name>
<organism evidence="10 11">
    <name type="scientific">Adineta steineri</name>
    <dbReference type="NCBI Taxonomy" id="433720"/>
    <lineage>
        <taxon>Eukaryota</taxon>
        <taxon>Metazoa</taxon>
        <taxon>Spiralia</taxon>
        <taxon>Gnathifera</taxon>
        <taxon>Rotifera</taxon>
        <taxon>Eurotatoria</taxon>
        <taxon>Bdelloidea</taxon>
        <taxon>Adinetida</taxon>
        <taxon>Adinetidae</taxon>
        <taxon>Adineta</taxon>
    </lineage>
</organism>
<evidence type="ECO:0000256" key="8">
    <source>
        <dbReference type="SAM" id="Phobius"/>
    </source>
</evidence>
<dbReference type="PANTHER" id="PTHR24240">
    <property type="entry name" value="OPSIN"/>
    <property type="match status" value="1"/>
</dbReference>
<feature type="transmembrane region" description="Helical" evidence="8">
    <location>
        <begin position="216"/>
        <end position="237"/>
    </location>
</feature>
<feature type="non-terminal residue" evidence="10">
    <location>
        <position position="1"/>
    </location>
</feature>
<feature type="transmembrane region" description="Helical" evidence="8">
    <location>
        <begin position="54"/>
        <end position="73"/>
    </location>
</feature>
<dbReference type="Pfam" id="PF00001">
    <property type="entry name" value="7tm_1"/>
    <property type="match status" value="1"/>
</dbReference>
<keyword evidence="3 8" id="KW-1133">Transmembrane helix</keyword>
<keyword evidence="4" id="KW-0297">G-protein coupled receptor</keyword>
<dbReference type="SUPFAM" id="SSF81321">
    <property type="entry name" value="Family A G protein-coupled receptor-like"/>
    <property type="match status" value="1"/>
</dbReference>
<gene>
    <name evidence="10" type="ORF">OKA104_LOCUS25686</name>
</gene>
<reference evidence="10" key="1">
    <citation type="submission" date="2021-02" db="EMBL/GenBank/DDBJ databases">
        <authorList>
            <person name="Nowell W R."/>
        </authorList>
    </citation>
    <scope>NUCLEOTIDE SEQUENCE</scope>
</reference>
<comment type="caution">
    <text evidence="10">The sequence shown here is derived from an EMBL/GenBank/DDBJ whole genome shotgun (WGS) entry which is preliminary data.</text>
</comment>
<evidence type="ECO:0000259" key="9">
    <source>
        <dbReference type="PROSITE" id="PS50262"/>
    </source>
</evidence>
<comment type="subcellular location">
    <subcellularLocation>
        <location evidence="1">Membrane</location>
        <topology evidence="1">Multi-pass membrane protein</topology>
    </subcellularLocation>
</comment>